<proteinExistence type="predicted"/>
<name>X1HPH6_9ZZZZ</name>
<comment type="caution">
    <text evidence="1">The sequence shown here is derived from an EMBL/GenBank/DDBJ whole genome shotgun (WGS) entry which is preliminary data.</text>
</comment>
<dbReference type="EMBL" id="BARU01006425">
    <property type="protein sequence ID" value="GAH47198.1"/>
    <property type="molecule type" value="Genomic_DNA"/>
</dbReference>
<reference evidence="1" key="1">
    <citation type="journal article" date="2014" name="Front. Microbiol.">
        <title>High frequency of phylogenetically diverse reductive dehalogenase-homologous genes in deep subseafloor sedimentary metagenomes.</title>
        <authorList>
            <person name="Kawai M."/>
            <person name="Futagami T."/>
            <person name="Toyoda A."/>
            <person name="Takaki Y."/>
            <person name="Nishi S."/>
            <person name="Hori S."/>
            <person name="Arai W."/>
            <person name="Tsubouchi T."/>
            <person name="Morono Y."/>
            <person name="Uchiyama I."/>
            <person name="Ito T."/>
            <person name="Fujiyama A."/>
            <person name="Inagaki F."/>
            <person name="Takami H."/>
        </authorList>
    </citation>
    <scope>NUCLEOTIDE SEQUENCE</scope>
    <source>
        <strain evidence="1">Expedition CK06-06</strain>
    </source>
</reference>
<gene>
    <name evidence="1" type="ORF">S03H2_12643</name>
</gene>
<protein>
    <submittedName>
        <fullName evidence="1">Uncharacterized protein</fullName>
    </submittedName>
</protein>
<accession>X1HPH6</accession>
<sequence length="34" mass="4091">HIKINHHYVITSKEYQSSRFIEDVAWPILLHDIS</sequence>
<feature type="non-terminal residue" evidence="1">
    <location>
        <position position="1"/>
    </location>
</feature>
<dbReference type="AlphaFoldDB" id="X1HPH6"/>
<evidence type="ECO:0000313" key="1">
    <source>
        <dbReference type="EMBL" id="GAH47198.1"/>
    </source>
</evidence>
<organism evidence="1">
    <name type="scientific">marine sediment metagenome</name>
    <dbReference type="NCBI Taxonomy" id="412755"/>
    <lineage>
        <taxon>unclassified sequences</taxon>
        <taxon>metagenomes</taxon>
        <taxon>ecological metagenomes</taxon>
    </lineage>
</organism>